<reference evidence="1 2" key="1">
    <citation type="submission" date="2023-03" db="EMBL/GenBank/DDBJ databases">
        <title>Bacillus Genome Sequencing.</title>
        <authorList>
            <person name="Dunlap C."/>
        </authorList>
    </citation>
    <scope>NUCLEOTIDE SEQUENCE [LARGE SCALE GENOMIC DNA]</scope>
    <source>
        <strain evidence="1 2">NRS-52</strain>
    </source>
</reference>
<gene>
    <name evidence="1" type="ORF">P9847_05990</name>
</gene>
<evidence type="ECO:0000313" key="1">
    <source>
        <dbReference type="EMBL" id="MED5016853.1"/>
    </source>
</evidence>
<keyword evidence="2" id="KW-1185">Reference proteome</keyword>
<dbReference type="RefSeq" id="WP_328276214.1">
    <property type="nucleotide sequence ID" value="NZ_JARTLD010000014.1"/>
</dbReference>
<comment type="caution">
    <text evidence="1">The sequence shown here is derived from an EMBL/GenBank/DDBJ whole genome shotgun (WGS) entry which is preliminary data.</text>
</comment>
<dbReference type="Proteomes" id="UP001343257">
    <property type="component" value="Unassembled WGS sequence"/>
</dbReference>
<sequence length="61" mass="6839">MPVPDAAQISPEWCGFSKYGQLWEYKYANIEAGLAFRKLSLLSVIISTFQGRAVDMNLSLL</sequence>
<dbReference type="EMBL" id="JARTLD010000014">
    <property type="protein sequence ID" value="MED5016853.1"/>
    <property type="molecule type" value="Genomic_DNA"/>
</dbReference>
<protein>
    <submittedName>
        <fullName evidence="1">Uncharacterized protein</fullName>
    </submittedName>
</protein>
<organism evidence="1 2">
    <name type="scientific">Paenibacillus chibensis</name>
    <dbReference type="NCBI Taxonomy" id="59846"/>
    <lineage>
        <taxon>Bacteria</taxon>
        <taxon>Bacillati</taxon>
        <taxon>Bacillota</taxon>
        <taxon>Bacilli</taxon>
        <taxon>Bacillales</taxon>
        <taxon>Paenibacillaceae</taxon>
        <taxon>Paenibacillus</taxon>
    </lineage>
</organism>
<name>A0ABU6PPQ4_9BACL</name>
<accession>A0ABU6PPQ4</accession>
<evidence type="ECO:0000313" key="2">
    <source>
        <dbReference type="Proteomes" id="UP001343257"/>
    </source>
</evidence>
<proteinExistence type="predicted"/>